<evidence type="ECO:0000256" key="8">
    <source>
        <dbReference type="ARBA" id="ARBA00022833"/>
    </source>
</evidence>
<evidence type="ECO:0000256" key="5">
    <source>
        <dbReference type="ARBA" id="ARBA00022692"/>
    </source>
</evidence>
<dbReference type="Proteomes" id="UP000320735">
    <property type="component" value="Unassembled WGS sequence"/>
</dbReference>
<feature type="transmembrane region" description="Helical" evidence="13">
    <location>
        <begin position="190"/>
        <end position="209"/>
    </location>
</feature>
<dbReference type="GO" id="GO:0008237">
    <property type="term" value="F:metallopeptidase activity"/>
    <property type="evidence" value="ECO:0007669"/>
    <property type="project" value="UniProtKB-KW"/>
</dbReference>
<reference evidence="16 17" key="1">
    <citation type="submission" date="2019-02" db="EMBL/GenBank/DDBJ databases">
        <title>Deep-cultivation of Planctomycetes and their phenomic and genomic characterization uncovers novel biology.</title>
        <authorList>
            <person name="Wiegand S."/>
            <person name="Jogler M."/>
            <person name="Boedeker C."/>
            <person name="Pinto D."/>
            <person name="Vollmers J."/>
            <person name="Rivas-Marin E."/>
            <person name="Kohn T."/>
            <person name="Peeters S.H."/>
            <person name="Heuer A."/>
            <person name="Rast P."/>
            <person name="Oberbeckmann S."/>
            <person name="Bunk B."/>
            <person name="Jeske O."/>
            <person name="Meyerdierks A."/>
            <person name="Storesund J.E."/>
            <person name="Kallscheuer N."/>
            <person name="Luecker S."/>
            <person name="Lage O.M."/>
            <person name="Pohl T."/>
            <person name="Merkel B.J."/>
            <person name="Hornburger P."/>
            <person name="Mueller R.-W."/>
            <person name="Bruemmer F."/>
            <person name="Labrenz M."/>
            <person name="Spormann A.M."/>
            <person name="Op Den Camp H."/>
            <person name="Overmann J."/>
            <person name="Amann R."/>
            <person name="Jetten M.S.M."/>
            <person name="Mascher T."/>
            <person name="Medema M.H."/>
            <person name="Devos D.P."/>
            <person name="Kaster A.-K."/>
            <person name="Ovreas L."/>
            <person name="Rohde M."/>
            <person name="Galperin M.Y."/>
            <person name="Jogler C."/>
        </authorList>
    </citation>
    <scope>NUCLEOTIDE SEQUENCE [LARGE SCALE GENOMIC DNA]</scope>
    <source>
        <strain evidence="16 17">CA54</strain>
    </source>
</reference>
<dbReference type="RefSeq" id="WP_146369694.1">
    <property type="nucleotide sequence ID" value="NZ_SJPP01000001.1"/>
</dbReference>
<evidence type="ECO:0000256" key="1">
    <source>
        <dbReference type="ARBA" id="ARBA00001947"/>
    </source>
</evidence>
<feature type="transmembrane region" description="Helical" evidence="13">
    <location>
        <begin position="20"/>
        <end position="39"/>
    </location>
</feature>
<feature type="transmembrane region" description="Helical" evidence="13">
    <location>
        <begin position="215"/>
        <end position="232"/>
    </location>
</feature>
<dbReference type="GO" id="GO:0006508">
    <property type="term" value="P:proteolysis"/>
    <property type="evidence" value="ECO:0007669"/>
    <property type="project" value="UniProtKB-KW"/>
</dbReference>
<evidence type="ECO:0000256" key="2">
    <source>
        <dbReference type="ARBA" id="ARBA00004141"/>
    </source>
</evidence>
<keyword evidence="17" id="KW-1185">Reference proteome</keyword>
<evidence type="ECO:0000256" key="10">
    <source>
        <dbReference type="ARBA" id="ARBA00023049"/>
    </source>
</evidence>
<evidence type="ECO:0000259" key="15">
    <source>
        <dbReference type="Pfam" id="PF20216"/>
    </source>
</evidence>
<comment type="caution">
    <text evidence="16">The sequence shown here is derived from an EMBL/GenBank/DDBJ whole genome shotgun (WGS) entry which is preliminary data.</text>
</comment>
<evidence type="ECO:0000313" key="17">
    <source>
        <dbReference type="Proteomes" id="UP000320735"/>
    </source>
</evidence>
<comment type="subcellular location">
    <subcellularLocation>
        <location evidence="2">Membrane</location>
        <topology evidence="2">Multi-pass membrane protein</topology>
    </subcellularLocation>
</comment>
<dbReference type="OrthoDB" id="211880at2"/>
<dbReference type="PANTHER" id="PTHR39188">
    <property type="entry name" value="MEMBRANE-ASSOCIATED ZINC METALLOPROTEASE M50B"/>
    <property type="match status" value="1"/>
</dbReference>
<proteinExistence type="inferred from homology"/>
<evidence type="ECO:0000256" key="9">
    <source>
        <dbReference type="ARBA" id="ARBA00022989"/>
    </source>
</evidence>
<keyword evidence="7" id="KW-0378">Hydrolase</keyword>
<dbReference type="InterPro" id="IPR046483">
    <property type="entry name" value="DUF6576"/>
</dbReference>
<dbReference type="Pfam" id="PF20216">
    <property type="entry name" value="DUF6576"/>
    <property type="match status" value="1"/>
</dbReference>
<keyword evidence="11 13" id="KW-0472">Membrane</keyword>
<keyword evidence="4" id="KW-0645">Protease</keyword>
<organism evidence="16 17">
    <name type="scientific">Symmachiella macrocystis</name>
    <dbReference type="NCBI Taxonomy" id="2527985"/>
    <lineage>
        <taxon>Bacteria</taxon>
        <taxon>Pseudomonadati</taxon>
        <taxon>Planctomycetota</taxon>
        <taxon>Planctomycetia</taxon>
        <taxon>Planctomycetales</taxon>
        <taxon>Planctomycetaceae</taxon>
        <taxon>Symmachiella</taxon>
    </lineage>
</organism>
<dbReference type="EMBL" id="SJPP01000001">
    <property type="protein sequence ID" value="TWU12191.1"/>
    <property type="molecule type" value="Genomic_DNA"/>
</dbReference>
<keyword evidence="9 13" id="KW-1133">Transmembrane helix</keyword>
<dbReference type="GO" id="GO:0016020">
    <property type="term" value="C:membrane"/>
    <property type="evidence" value="ECO:0007669"/>
    <property type="project" value="UniProtKB-SubCell"/>
</dbReference>
<dbReference type="InterPro" id="IPR008915">
    <property type="entry name" value="Peptidase_M50"/>
</dbReference>
<evidence type="ECO:0000256" key="12">
    <source>
        <dbReference type="SAM" id="MobiDB-lite"/>
    </source>
</evidence>
<evidence type="ECO:0000259" key="14">
    <source>
        <dbReference type="Pfam" id="PF02163"/>
    </source>
</evidence>
<feature type="compositionally biased region" description="Basic and acidic residues" evidence="12">
    <location>
        <begin position="327"/>
        <end position="336"/>
    </location>
</feature>
<dbReference type="AlphaFoldDB" id="A0A5C6BL04"/>
<comment type="similarity">
    <text evidence="3">Belongs to the peptidase M50B family.</text>
</comment>
<evidence type="ECO:0000256" key="7">
    <source>
        <dbReference type="ARBA" id="ARBA00022801"/>
    </source>
</evidence>
<dbReference type="GO" id="GO:0046872">
    <property type="term" value="F:metal ion binding"/>
    <property type="evidence" value="ECO:0007669"/>
    <property type="project" value="UniProtKB-KW"/>
</dbReference>
<name>A0A5C6BL04_9PLAN</name>
<gene>
    <name evidence="16" type="ORF">CA54_10090</name>
</gene>
<feature type="domain" description="Peptidase M50" evidence="14">
    <location>
        <begin position="50"/>
        <end position="204"/>
    </location>
</feature>
<protein>
    <submittedName>
        <fullName evidence="16">Peptidase family M50</fullName>
    </submittedName>
</protein>
<keyword evidence="8" id="KW-0862">Zinc</keyword>
<evidence type="ECO:0000256" key="6">
    <source>
        <dbReference type="ARBA" id="ARBA00022723"/>
    </source>
</evidence>
<comment type="cofactor">
    <cofactor evidence="1">
        <name>Zn(2+)</name>
        <dbReference type="ChEBI" id="CHEBI:29105"/>
    </cofactor>
</comment>
<feature type="domain" description="DUF6576" evidence="15">
    <location>
        <begin position="292"/>
        <end position="326"/>
    </location>
</feature>
<keyword evidence="10" id="KW-0482">Metalloprotease</keyword>
<keyword evidence="5 13" id="KW-0812">Transmembrane</keyword>
<evidence type="ECO:0000256" key="3">
    <source>
        <dbReference type="ARBA" id="ARBA00007931"/>
    </source>
</evidence>
<dbReference type="PANTHER" id="PTHR39188:SF3">
    <property type="entry name" value="STAGE IV SPORULATION PROTEIN FB"/>
    <property type="match status" value="1"/>
</dbReference>
<feature type="transmembrane region" description="Helical" evidence="13">
    <location>
        <begin position="149"/>
        <end position="169"/>
    </location>
</feature>
<evidence type="ECO:0000256" key="11">
    <source>
        <dbReference type="ARBA" id="ARBA00023136"/>
    </source>
</evidence>
<sequence>MNNSLTPFGWKFSIGTWFSVRVYVSVLFPLAIFYFLWLFGPAMGGMLSGLLFVSVLLHEFGHIFGARITGGFGDEILIWPLGGLAQLSPANNTRGKLIATAAGPAVNLAICLLLAPFVYHSPYLNNAFIPLVAPITRETFAAGNMLDNVVLLGFHMNFALLMLNLLPACPLDGGQMLRTTLMANMGNSRGMDWSVKVGFAVALLVFLVAIINNHVLVMSLAFLFFLTAFLDMQRMKMGEYYEDSFMGYDFSQGYTSLERTEEGTPQRQPGLIARWRNKRATEKRRRLEIEARENELKVDAILAKLHDKGMESLTESEKRQLKRASSRYKDKDQSPG</sequence>
<accession>A0A5C6BL04</accession>
<evidence type="ECO:0000313" key="16">
    <source>
        <dbReference type="EMBL" id="TWU12191.1"/>
    </source>
</evidence>
<feature type="region of interest" description="Disordered" evidence="12">
    <location>
        <begin position="311"/>
        <end position="336"/>
    </location>
</feature>
<dbReference type="Pfam" id="PF02163">
    <property type="entry name" value="Peptidase_M50"/>
    <property type="match status" value="1"/>
</dbReference>
<keyword evidence="6" id="KW-0479">Metal-binding</keyword>
<evidence type="ECO:0000256" key="4">
    <source>
        <dbReference type="ARBA" id="ARBA00022670"/>
    </source>
</evidence>
<evidence type="ECO:0000256" key="13">
    <source>
        <dbReference type="SAM" id="Phobius"/>
    </source>
</evidence>
<feature type="transmembrane region" description="Helical" evidence="13">
    <location>
        <begin position="97"/>
        <end position="119"/>
    </location>
</feature>